<evidence type="ECO:0000313" key="2">
    <source>
        <dbReference type="EMBL" id="MFD0686034.1"/>
    </source>
</evidence>
<feature type="transmembrane region" description="Helical" evidence="1">
    <location>
        <begin position="59"/>
        <end position="78"/>
    </location>
</feature>
<dbReference type="EMBL" id="JBHTGP010000007">
    <property type="protein sequence ID" value="MFD0686034.1"/>
    <property type="molecule type" value="Genomic_DNA"/>
</dbReference>
<name>A0ABW2XI18_9ACTN</name>
<feature type="transmembrane region" description="Helical" evidence="1">
    <location>
        <begin position="32"/>
        <end position="53"/>
    </location>
</feature>
<comment type="caution">
    <text evidence="2">The sequence shown here is derived from an EMBL/GenBank/DDBJ whole genome shotgun (WGS) entry which is preliminary data.</text>
</comment>
<keyword evidence="1" id="KW-0472">Membrane</keyword>
<dbReference type="Proteomes" id="UP001597063">
    <property type="component" value="Unassembled WGS sequence"/>
</dbReference>
<keyword evidence="1" id="KW-0812">Transmembrane</keyword>
<accession>A0ABW2XI18</accession>
<reference evidence="3" key="1">
    <citation type="journal article" date="2019" name="Int. J. Syst. Evol. Microbiol.">
        <title>The Global Catalogue of Microorganisms (GCM) 10K type strain sequencing project: providing services to taxonomists for standard genome sequencing and annotation.</title>
        <authorList>
            <consortium name="The Broad Institute Genomics Platform"/>
            <consortium name="The Broad Institute Genome Sequencing Center for Infectious Disease"/>
            <person name="Wu L."/>
            <person name="Ma J."/>
        </authorList>
    </citation>
    <scope>NUCLEOTIDE SEQUENCE [LARGE SCALE GENOMIC DNA]</scope>
    <source>
        <strain evidence="3">JCM 9371</strain>
    </source>
</reference>
<keyword evidence="1" id="KW-1133">Transmembrane helix</keyword>
<evidence type="ECO:0008006" key="4">
    <source>
        <dbReference type="Google" id="ProtNLM"/>
    </source>
</evidence>
<evidence type="ECO:0000256" key="1">
    <source>
        <dbReference type="SAM" id="Phobius"/>
    </source>
</evidence>
<sequence length="231" mass="25068">MSRGEFRTRILERYDRDNIASAMSKAARWEKWCVHGGTIIALAGAPFFVLNGFHFTGGFLGGLPSLLFPLGALLSVAVETRVQVRLGPRRAQGLAGAGLLCQLGALLAVEPGRSDEWREHLLVLRSEGRRAVLLAGCGQVKAGLISRLGWLWRDVGLQAVRWVLRSNKRTWSVVTCTIAWIVADLLGQSVGSGLLALIGLAWTSTQAVPWLRDRLDAHPPKAKQGTGGDRS</sequence>
<evidence type="ECO:0000313" key="3">
    <source>
        <dbReference type="Proteomes" id="UP001597063"/>
    </source>
</evidence>
<dbReference type="RefSeq" id="WP_131755632.1">
    <property type="nucleotide sequence ID" value="NZ_CAACUY010000007.1"/>
</dbReference>
<keyword evidence="3" id="KW-1185">Reference proteome</keyword>
<organism evidence="2 3">
    <name type="scientific">Actinomadura fibrosa</name>
    <dbReference type="NCBI Taxonomy" id="111802"/>
    <lineage>
        <taxon>Bacteria</taxon>
        <taxon>Bacillati</taxon>
        <taxon>Actinomycetota</taxon>
        <taxon>Actinomycetes</taxon>
        <taxon>Streptosporangiales</taxon>
        <taxon>Thermomonosporaceae</taxon>
        <taxon>Actinomadura</taxon>
    </lineage>
</organism>
<protein>
    <recommendedName>
        <fullName evidence="4">DUF1275 domain-containing protein</fullName>
    </recommendedName>
</protein>
<proteinExistence type="predicted"/>
<gene>
    <name evidence="2" type="ORF">ACFQZM_16135</name>
</gene>